<keyword evidence="5" id="KW-0460">Magnesium</keyword>
<dbReference type="OrthoDB" id="9790355at2"/>
<accession>A0A1X7FZQ5</accession>
<dbReference type="InterPro" id="IPR036739">
    <property type="entry name" value="SLC41_membr_dom_sf"/>
</dbReference>
<dbReference type="STRING" id="941907.SAMN06295910_0577"/>
<feature type="transmembrane region" description="Helical" evidence="10">
    <location>
        <begin position="258"/>
        <end position="280"/>
    </location>
</feature>
<feature type="region of interest" description="Disordered" evidence="9">
    <location>
        <begin position="1"/>
        <end position="40"/>
    </location>
</feature>
<evidence type="ECO:0000256" key="1">
    <source>
        <dbReference type="ARBA" id="ARBA00004141"/>
    </source>
</evidence>
<dbReference type="AlphaFoldDB" id="A0A1X7FZQ5"/>
<reference evidence="13" key="1">
    <citation type="submission" date="2017-04" db="EMBL/GenBank/DDBJ databases">
        <authorList>
            <person name="Varghese N."/>
            <person name="Submissions S."/>
        </authorList>
    </citation>
    <scope>NUCLEOTIDE SEQUENCE [LARGE SCALE GENOMIC DNA]</scope>
    <source>
        <strain evidence="13">Dd16</strain>
    </source>
</reference>
<keyword evidence="13" id="KW-1185">Reference proteome</keyword>
<evidence type="ECO:0000256" key="9">
    <source>
        <dbReference type="SAM" id="MobiDB-lite"/>
    </source>
</evidence>
<feature type="transmembrane region" description="Helical" evidence="10">
    <location>
        <begin position="329"/>
        <end position="352"/>
    </location>
</feature>
<dbReference type="Gene3D" id="1.10.357.20">
    <property type="entry name" value="SLC41 divalent cation transporters, integral membrane domain"/>
    <property type="match status" value="1"/>
</dbReference>
<dbReference type="GO" id="GO:0016020">
    <property type="term" value="C:membrane"/>
    <property type="evidence" value="ECO:0007669"/>
    <property type="project" value="UniProtKB-SubCell"/>
</dbReference>
<evidence type="ECO:0000256" key="3">
    <source>
        <dbReference type="ARBA" id="ARBA00022448"/>
    </source>
</evidence>
<dbReference type="InterPro" id="IPR006667">
    <property type="entry name" value="SLC41_membr_dom"/>
</dbReference>
<dbReference type="GO" id="GO:0008324">
    <property type="term" value="F:monoatomic cation transmembrane transporter activity"/>
    <property type="evidence" value="ECO:0007669"/>
    <property type="project" value="InterPro"/>
</dbReference>
<evidence type="ECO:0000256" key="6">
    <source>
        <dbReference type="ARBA" id="ARBA00022989"/>
    </source>
</evidence>
<dbReference type="Pfam" id="PF00571">
    <property type="entry name" value="CBS"/>
    <property type="match status" value="2"/>
</dbReference>
<evidence type="ECO:0000259" key="11">
    <source>
        <dbReference type="PROSITE" id="PS51371"/>
    </source>
</evidence>
<feature type="transmembrane region" description="Helical" evidence="10">
    <location>
        <begin position="211"/>
        <end position="237"/>
    </location>
</feature>
<dbReference type="PROSITE" id="PS51371">
    <property type="entry name" value="CBS"/>
    <property type="match status" value="2"/>
</dbReference>
<comment type="subcellular location">
    <subcellularLocation>
        <location evidence="1">Membrane</location>
        <topology evidence="1">Multi-pass membrane protein</topology>
    </subcellularLocation>
</comment>
<keyword evidence="4 10" id="KW-0812">Transmembrane</keyword>
<organism evidence="12 13">
    <name type="scientific">Allosphingosinicella indica</name>
    <dbReference type="NCBI Taxonomy" id="941907"/>
    <lineage>
        <taxon>Bacteria</taxon>
        <taxon>Pseudomonadati</taxon>
        <taxon>Pseudomonadota</taxon>
        <taxon>Alphaproteobacteria</taxon>
        <taxon>Sphingomonadales</taxon>
        <taxon>Sphingomonadaceae</taxon>
        <taxon>Allosphingosinicella</taxon>
    </lineage>
</organism>
<dbReference type="Proteomes" id="UP000192934">
    <property type="component" value="Chromosome I"/>
</dbReference>
<keyword evidence="6 10" id="KW-1133">Transmembrane helix</keyword>
<dbReference type="CDD" id="cd04606">
    <property type="entry name" value="CBS_pair_Mg_transporter"/>
    <property type="match status" value="1"/>
</dbReference>
<dbReference type="Gene3D" id="3.10.580.10">
    <property type="entry name" value="CBS-domain"/>
    <property type="match status" value="1"/>
</dbReference>
<dbReference type="SUPFAM" id="SSF161093">
    <property type="entry name" value="MgtE membrane domain-like"/>
    <property type="match status" value="1"/>
</dbReference>
<evidence type="ECO:0000256" key="8">
    <source>
        <dbReference type="PROSITE-ProRule" id="PRU00703"/>
    </source>
</evidence>
<dbReference type="InterPro" id="IPR046342">
    <property type="entry name" value="CBS_dom_sf"/>
</dbReference>
<feature type="compositionally biased region" description="Low complexity" evidence="9">
    <location>
        <begin position="1"/>
        <end position="15"/>
    </location>
</feature>
<evidence type="ECO:0000256" key="2">
    <source>
        <dbReference type="ARBA" id="ARBA00009749"/>
    </source>
</evidence>
<dbReference type="EMBL" id="LT840185">
    <property type="protein sequence ID" value="SMF61585.1"/>
    <property type="molecule type" value="Genomic_DNA"/>
</dbReference>
<name>A0A1X7FZQ5_9SPHN</name>
<dbReference type="SUPFAM" id="SSF54631">
    <property type="entry name" value="CBS-domain pair"/>
    <property type="match status" value="1"/>
</dbReference>
<proteinExistence type="inferred from homology"/>
<feature type="domain" description="CBS" evidence="11">
    <location>
        <begin position="102"/>
        <end position="158"/>
    </location>
</feature>
<dbReference type="RefSeq" id="WP_085217433.1">
    <property type="nucleotide sequence ID" value="NZ_LT840185.1"/>
</dbReference>
<feature type="domain" description="CBS" evidence="11">
    <location>
        <begin position="39"/>
        <end position="100"/>
    </location>
</feature>
<feature type="transmembrane region" description="Helical" evidence="10">
    <location>
        <begin position="186"/>
        <end position="205"/>
    </location>
</feature>
<evidence type="ECO:0000256" key="5">
    <source>
        <dbReference type="ARBA" id="ARBA00022842"/>
    </source>
</evidence>
<dbReference type="Pfam" id="PF01769">
    <property type="entry name" value="MgtE"/>
    <property type="match status" value="1"/>
</dbReference>
<evidence type="ECO:0000313" key="12">
    <source>
        <dbReference type="EMBL" id="SMF61585.1"/>
    </source>
</evidence>
<comment type="similarity">
    <text evidence="2">Belongs to the SLC41A transporter family.</text>
</comment>
<keyword evidence="8" id="KW-0129">CBS domain</keyword>
<evidence type="ECO:0000256" key="7">
    <source>
        <dbReference type="ARBA" id="ARBA00023136"/>
    </source>
</evidence>
<evidence type="ECO:0000256" key="4">
    <source>
        <dbReference type="ARBA" id="ARBA00022692"/>
    </source>
</evidence>
<protein>
    <submittedName>
        <fullName evidence="12">Magnesium transporter</fullName>
    </submittedName>
</protein>
<sequence>MSTVAESVVQPEAVPAEPPVKKRKLLSRDPNTTTAGDLMSPPVGVFRPDMTVAETIEQLRVMTRDAIVTYCYITDADGRLQGLVVMRDLLLARPEQKLEELMARDIFALPAHMKLEDALKLALSRHYPVYPVVDINGVLKGLVRGDELFAEQAIEISAQAGSMVGVEKEERLNTPLGRSLLLRHPWLQINLLTAFVAAAVVGIFEDTLGKLVILAVFLPVMAGQTGNTGCQALAVTLRGMTLGDLKPGTERALVMKEGMLGLFNGLLVGVTAGAGMALYASMQGEAQPLMMGIVVLIAMVVSCIVSGLAGALIPLGLKKAGADPATASSIFLTTASDVASMGIFLTLSTVLLL</sequence>
<dbReference type="InterPro" id="IPR000644">
    <property type="entry name" value="CBS_dom"/>
</dbReference>
<evidence type="ECO:0000313" key="13">
    <source>
        <dbReference type="Proteomes" id="UP000192934"/>
    </source>
</evidence>
<dbReference type="PANTHER" id="PTHR41394:SF5">
    <property type="entry name" value="SLC41A_MGTE INTEGRAL MEMBRANE DOMAIN-CONTAINING PROTEIN"/>
    <property type="match status" value="1"/>
</dbReference>
<gene>
    <name evidence="12" type="ORF">SAMN06295910_0577</name>
</gene>
<keyword evidence="7 10" id="KW-0472">Membrane</keyword>
<evidence type="ECO:0000256" key="10">
    <source>
        <dbReference type="SAM" id="Phobius"/>
    </source>
</evidence>
<keyword evidence="3" id="KW-0813">Transport</keyword>
<dbReference type="PANTHER" id="PTHR41394">
    <property type="entry name" value="MAGNESIUM TRANSPORTER MGTE"/>
    <property type="match status" value="1"/>
</dbReference>
<feature type="transmembrane region" description="Helical" evidence="10">
    <location>
        <begin position="292"/>
        <end position="317"/>
    </location>
</feature>